<reference evidence="2 3" key="1">
    <citation type="journal article" date="2011" name="Front. Microbiol.">
        <title>Genomic signatures of strain selection and enhancement in Bacillus atrophaeus var. globigii, a historical biowarfare simulant.</title>
        <authorList>
            <person name="Gibbons H.S."/>
            <person name="Broomall S.M."/>
            <person name="McNew L.A."/>
            <person name="Daligault H."/>
            <person name="Chapman C."/>
            <person name="Bruce D."/>
            <person name="Karavis M."/>
            <person name="Krepps M."/>
            <person name="McGregor P.A."/>
            <person name="Hong C."/>
            <person name="Park K.H."/>
            <person name="Akmal A."/>
            <person name="Feldman A."/>
            <person name="Lin J.S."/>
            <person name="Chang W.E."/>
            <person name="Higgs B.W."/>
            <person name="Demirev P."/>
            <person name="Lindquist J."/>
            <person name="Liem A."/>
            <person name="Fochler E."/>
            <person name="Read T.D."/>
            <person name="Tapia R."/>
            <person name="Johnson S."/>
            <person name="Bishop-Lilly K.A."/>
            <person name="Detter C."/>
            <person name="Han C."/>
            <person name="Sozhamannan S."/>
            <person name="Rosenzweig C.N."/>
            <person name="Skowronski E.W."/>
        </authorList>
    </citation>
    <scope>NUCLEOTIDE SEQUENCE [LARGE SCALE GENOMIC DNA]</scope>
    <source>
        <strain evidence="2 3">1942</strain>
    </source>
</reference>
<dbReference type="Proteomes" id="UP000006867">
    <property type="component" value="Chromosome"/>
</dbReference>
<keyword evidence="1" id="KW-1133">Transmembrane helix</keyword>
<gene>
    <name evidence="2" type="ordered locus">BATR1942_16950</name>
</gene>
<proteinExistence type="predicted"/>
<protein>
    <submittedName>
        <fullName evidence="2">Uncharacterized protein</fullName>
    </submittedName>
</protein>
<sequence length="82" mass="9659">MLSFFILLSLTMLFVCFIVFTALYCLSHHKKGSRRPFQKAAEDTVDTLLIQPLSWAVTAVYFMTLLIIAPLYHLRRYMQTRR</sequence>
<organism evidence="2 3">
    <name type="scientific">Bacillus atrophaeus (strain 1942)</name>
    <dbReference type="NCBI Taxonomy" id="720555"/>
    <lineage>
        <taxon>Bacteria</taxon>
        <taxon>Bacillati</taxon>
        <taxon>Bacillota</taxon>
        <taxon>Bacilli</taxon>
        <taxon>Bacillales</taxon>
        <taxon>Bacillaceae</taxon>
        <taxon>Bacillus</taxon>
    </lineage>
</organism>
<evidence type="ECO:0000256" key="1">
    <source>
        <dbReference type="SAM" id="Phobius"/>
    </source>
</evidence>
<keyword evidence="1" id="KW-0472">Membrane</keyword>
<accession>A0ABM5M2G0</accession>
<keyword evidence="1" id="KW-0812">Transmembrane</keyword>
<evidence type="ECO:0000313" key="2">
    <source>
        <dbReference type="EMBL" id="ADP34309.1"/>
    </source>
</evidence>
<name>A0ABM5M2G0_BACA1</name>
<dbReference type="RefSeq" id="WP_003326421.1">
    <property type="nucleotide sequence ID" value="NC_014639.1"/>
</dbReference>
<keyword evidence="3" id="KW-1185">Reference proteome</keyword>
<evidence type="ECO:0000313" key="3">
    <source>
        <dbReference type="Proteomes" id="UP000006867"/>
    </source>
</evidence>
<dbReference type="EMBL" id="CP002207">
    <property type="protein sequence ID" value="ADP34309.1"/>
    <property type="molecule type" value="Genomic_DNA"/>
</dbReference>
<feature type="transmembrane region" description="Helical" evidence="1">
    <location>
        <begin position="49"/>
        <end position="72"/>
    </location>
</feature>